<feature type="transmembrane region" description="Helical" evidence="1">
    <location>
        <begin position="531"/>
        <end position="548"/>
    </location>
</feature>
<feature type="transmembrane region" description="Helical" evidence="1">
    <location>
        <begin position="352"/>
        <end position="372"/>
    </location>
</feature>
<keyword evidence="2" id="KW-0675">Receptor</keyword>
<feature type="transmembrane region" description="Helical" evidence="1">
    <location>
        <begin position="179"/>
        <end position="201"/>
    </location>
</feature>
<feature type="transmembrane region" description="Helical" evidence="1">
    <location>
        <begin position="485"/>
        <end position="511"/>
    </location>
</feature>
<feature type="transmembrane region" description="Helical" evidence="1">
    <location>
        <begin position="569"/>
        <end position="589"/>
    </location>
</feature>
<name>A0A226F7P3_FOLCA</name>
<feature type="transmembrane region" description="Helical" evidence="1">
    <location>
        <begin position="213"/>
        <end position="235"/>
    </location>
</feature>
<feature type="transmembrane region" description="Helical" evidence="1">
    <location>
        <begin position="669"/>
        <end position="689"/>
    </location>
</feature>
<feature type="transmembrane region" description="Helical" evidence="1">
    <location>
        <begin position="416"/>
        <end position="439"/>
    </location>
</feature>
<evidence type="ECO:0000313" key="2">
    <source>
        <dbReference type="EMBL" id="OXA65231.1"/>
    </source>
</evidence>
<sequence>MDLRSIKPTWINSVEKTSHTEDLLLRIGKLPIYGLQFVGYLPLSVVQVPVITGNGIKHAPSKISLQSLKFRWTGISFLSQVSLFIFCTVFLIYFSIVHPHGSFDDITPLTSDSIIITILSTTCVTNCIANRIHALLNVRQTLKFWRFQCNQVEKIANLWNVPELVEDLRKKNRNIFFQFTFLLIIPLVCLTAVDVIFNALWGVENQQKNSIKLINIVIILAAASILAMYSLYNYGNHGEILSQKRVLLIKKLSQVRTRNLRKMECKEVKSFIQKVQNCDLNITAGHFFVLHRTFVLSILSVLMTLLIVMAQFRNQDETNKYGILNIANFMYPNLIESTSPPAIKNSTHVQDLLISLGKYSICGLQFIGYLPLSVVQVPFRWTGIPFLSQIIIMLSFVIFLIYFYKLSQEYGSLDQVTSLTSDAFIIMALTITCTTNSIINRLRALFSVRETLKFWSYHCNHLEQISLPWNAPELVDSFRKENRGLFLKICALLMLPVISIFLGDLVFVGLLGISKQEEIKKNVDDTIIRNNFLLSVIGGTFWIILREVDNHSVAVKMFHQKVSWKMRQFGSCATNVFSSLVALYALYMYGNHGEILNQTKGKLFVQLSQIRTQNLQKMERAEIKLLLQKVRNCDLNISAGNFFTLRRSFVLSASLDIYIVVEFAFGHDFNFNLTLEILSVLMTLLVVMAQFRDQDEAYKFGAGNSANCSG</sequence>
<feature type="transmembrane region" description="Helical" evidence="1">
    <location>
        <begin position="114"/>
        <end position="136"/>
    </location>
</feature>
<keyword evidence="1" id="KW-0812">Transmembrane</keyword>
<accession>A0A226F7P3</accession>
<feature type="transmembrane region" description="Helical" evidence="1">
    <location>
        <begin position="72"/>
        <end position="94"/>
    </location>
</feature>
<comment type="caution">
    <text evidence="2">The sequence shown here is derived from an EMBL/GenBank/DDBJ whole genome shotgun (WGS) entry which is preliminary data.</text>
</comment>
<dbReference type="Proteomes" id="UP000198287">
    <property type="component" value="Unassembled WGS sequence"/>
</dbReference>
<protein>
    <submittedName>
        <fullName evidence="2">Putative gustatory receptor 28b</fullName>
    </submittedName>
</protein>
<organism evidence="2 3">
    <name type="scientific">Folsomia candida</name>
    <name type="common">Springtail</name>
    <dbReference type="NCBI Taxonomy" id="158441"/>
    <lineage>
        <taxon>Eukaryota</taxon>
        <taxon>Metazoa</taxon>
        <taxon>Ecdysozoa</taxon>
        <taxon>Arthropoda</taxon>
        <taxon>Hexapoda</taxon>
        <taxon>Collembola</taxon>
        <taxon>Entomobryomorpha</taxon>
        <taxon>Isotomoidea</taxon>
        <taxon>Isotomidae</taxon>
        <taxon>Proisotominae</taxon>
        <taxon>Folsomia</taxon>
    </lineage>
</organism>
<feature type="transmembrane region" description="Helical" evidence="1">
    <location>
        <begin position="384"/>
        <end position="404"/>
    </location>
</feature>
<gene>
    <name evidence="2" type="ORF">Fcan01_01308</name>
</gene>
<feature type="transmembrane region" description="Helical" evidence="1">
    <location>
        <begin position="294"/>
        <end position="312"/>
    </location>
</feature>
<keyword evidence="1" id="KW-1133">Transmembrane helix</keyword>
<proteinExistence type="predicted"/>
<evidence type="ECO:0000256" key="1">
    <source>
        <dbReference type="SAM" id="Phobius"/>
    </source>
</evidence>
<keyword evidence="3" id="KW-1185">Reference proteome</keyword>
<dbReference type="EMBL" id="LNIX01000001">
    <property type="protein sequence ID" value="OXA65231.1"/>
    <property type="molecule type" value="Genomic_DNA"/>
</dbReference>
<evidence type="ECO:0000313" key="3">
    <source>
        <dbReference type="Proteomes" id="UP000198287"/>
    </source>
</evidence>
<dbReference type="AlphaFoldDB" id="A0A226F7P3"/>
<keyword evidence="1" id="KW-0472">Membrane</keyword>
<reference evidence="2 3" key="1">
    <citation type="submission" date="2015-12" db="EMBL/GenBank/DDBJ databases">
        <title>The genome of Folsomia candida.</title>
        <authorList>
            <person name="Faddeeva A."/>
            <person name="Derks M.F."/>
            <person name="Anvar Y."/>
            <person name="Smit S."/>
            <person name="Van Straalen N."/>
            <person name="Roelofs D."/>
        </authorList>
    </citation>
    <scope>NUCLEOTIDE SEQUENCE [LARGE SCALE GENOMIC DNA]</scope>
    <source>
        <strain evidence="2 3">VU population</strain>
        <tissue evidence="2">Whole body</tissue>
    </source>
</reference>